<feature type="region of interest" description="Disordered" evidence="1">
    <location>
        <begin position="30"/>
        <end position="49"/>
    </location>
</feature>
<keyword evidence="3" id="KW-1185">Reference proteome</keyword>
<sequence length="334" mass="35305">MPYLRRRFPAPTLPLYLFSSAHAQEDIGGATSIDTAPAPARPHTHAARSWTRSIPPTLYTPPSCCADSRLSVLPVIHALHNRGSPAPPTHTRSTYTRAAFPNSAYPAAHCPQTQQVSHRIFRVGGGGNSSRVHAASSTQSVRRLLRADASADVYAGAADADADSEMRPRYIRTCPNSQTAAPEAASSSSPSPTLACPAGWSRFSNRGTSVSRSVQHPVLRPRRVPRAHCSHARAQDAAVAGAGGCRCCSPPRHVPHTHVRFLRWGAEVASGSTVVVRNNSSRAVFGVRGGIVLVLVLVRIPFRLSCTSPRGGGVGRVALEGRVLSSGSCTSSPG</sequence>
<comment type="caution">
    <text evidence="2">The sequence shown here is derived from an EMBL/GenBank/DDBJ whole genome shotgun (WGS) entry which is preliminary data.</text>
</comment>
<dbReference type="EMBL" id="JARJCM010000078">
    <property type="protein sequence ID" value="KAJ7031853.1"/>
    <property type="molecule type" value="Genomic_DNA"/>
</dbReference>
<dbReference type="Proteomes" id="UP001218188">
    <property type="component" value="Unassembled WGS sequence"/>
</dbReference>
<organism evidence="2 3">
    <name type="scientific">Mycena alexandri</name>
    <dbReference type="NCBI Taxonomy" id="1745969"/>
    <lineage>
        <taxon>Eukaryota</taxon>
        <taxon>Fungi</taxon>
        <taxon>Dikarya</taxon>
        <taxon>Basidiomycota</taxon>
        <taxon>Agaricomycotina</taxon>
        <taxon>Agaricomycetes</taxon>
        <taxon>Agaricomycetidae</taxon>
        <taxon>Agaricales</taxon>
        <taxon>Marasmiineae</taxon>
        <taxon>Mycenaceae</taxon>
        <taxon>Mycena</taxon>
    </lineage>
</organism>
<name>A0AAD6WY98_9AGAR</name>
<dbReference type="AlphaFoldDB" id="A0AAD6WY98"/>
<evidence type="ECO:0000313" key="2">
    <source>
        <dbReference type="EMBL" id="KAJ7031853.1"/>
    </source>
</evidence>
<protein>
    <submittedName>
        <fullName evidence="2">Uncharacterized protein</fullName>
    </submittedName>
</protein>
<gene>
    <name evidence="2" type="ORF">C8F04DRAFT_1262493</name>
</gene>
<evidence type="ECO:0000256" key="1">
    <source>
        <dbReference type="SAM" id="MobiDB-lite"/>
    </source>
</evidence>
<proteinExistence type="predicted"/>
<accession>A0AAD6WY98</accession>
<evidence type="ECO:0000313" key="3">
    <source>
        <dbReference type="Proteomes" id="UP001218188"/>
    </source>
</evidence>
<reference evidence="2" key="1">
    <citation type="submission" date="2023-03" db="EMBL/GenBank/DDBJ databases">
        <title>Massive genome expansion in bonnet fungi (Mycena s.s.) driven by repeated elements and novel gene families across ecological guilds.</title>
        <authorList>
            <consortium name="Lawrence Berkeley National Laboratory"/>
            <person name="Harder C.B."/>
            <person name="Miyauchi S."/>
            <person name="Viragh M."/>
            <person name="Kuo A."/>
            <person name="Thoen E."/>
            <person name="Andreopoulos B."/>
            <person name="Lu D."/>
            <person name="Skrede I."/>
            <person name="Drula E."/>
            <person name="Henrissat B."/>
            <person name="Morin E."/>
            <person name="Kohler A."/>
            <person name="Barry K."/>
            <person name="LaButti K."/>
            <person name="Morin E."/>
            <person name="Salamov A."/>
            <person name="Lipzen A."/>
            <person name="Mereny Z."/>
            <person name="Hegedus B."/>
            <person name="Baldrian P."/>
            <person name="Stursova M."/>
            <person name="Weitz H."/>
            <person name="Taylor A."/>
            <person name="Grigoriev I.V."/>
            <person name="Nagy L.G."/>
            <person name="Martin F."/>
            <person name="Kauserud H."/>
        </authorList>
    </citation>
    <scope>NUCLEOTIDE SEQUENCE</scope>
    <source>
        <strain evidence="2">CBHHK200</strain>
    </source>
</reference>